<gene>
    <name evidence="1" type="ORF">CEXT_438371</name>
</gene>
<keyword evidence="2" id="KW-1185">Reference proteome</keyword>
<dbReference type="AlphaFoldDB" id="A0AAV4T0M4"/>
<proteinExistence type="predicted"/>
<dbReference type="EMBL" id="BPLR01010296">
    <property type="protein sequence ID" value="GIY38387.1"/>
    <property type="molecule type" value="Genomic_DNA"/>
</dbReference>
<protein>
    <submittedName>
        <fullName evidence="1">Uncharacterized protein</fullName>
    </submittedName>
</protein>
<comment type="caution">
    <text evidence="1">The sequence shown here is derived from an EMBL/GenBank/DDBJ whole genome shotgun (WGS) entry which is preliminary data.</text>
</comment>
<accession>A0AAV4T0M4</accession>
<sequence>MPGCKISCLEKHQLISRRPNSPVGLLPMKGSELQDVLEGPDDPSHFSGIARLNCLLHDVIKMGAATWNYHQTWLIENTRSPIRPRFHIVSFSICFE</sequence>
<organism evidence="1 2">
    <name type="scientific">Caerostris extrusa</name>
    <name type="common">Bark spider</name>
    <name type="synonym">Caerostris bankana</name>
    <dbReference type="NCBI Taxonomy" id="172846"/>
    <lineage>
        <taxon>Eukaryota</taxon>
        <taxon>Metazoa</taxon>
        <taxon>Ecdysozoa</taxon>
        <taxon>Arthropoda</taxon>
        <taxon>Chelicerata</taxon>
        <taxon>Arachnida</taxon>
        <taxon>Araneae</taxon>
        <taxon>Araneomorphae</taxon>
        <taxon>Entelegynae</taxon>
        <taxon>Araneoidea</taxon>
        <taxon>Araneidae</taxon>
        <taxon>Caerostris</taxon>
    </lineage>
</organism>
<reference evidence="1 2" key="1">
    <citation type="submission" date="2021-06" db="EMBL/GenBank/DDBJ databases">
        <title>Caerostris extrusa draft genome.</title>
        <authorList>
            <person name="Kono N."/>
            <person name="Arakawa K."/>
        </authorList>
    </citation>
    <scope>NUCLEOTIDE SEQUENCE [LARGE SCALE GENOMIC DNA]</scope>
</reference>
<dbReference type="Proteomes" id="UP001054945">
    <property type="component" value="Unassembled WGS sequence"/>
</dbReference>
<name>A0AAV4T0M4_CAEEX</name>
<evidence type="ECO:0000313" key="2">
    <source>
        <dbReference type="Proteomes" id="UP001054945"/>
    </source>
</evidence>
<evidence type="ECO:0000313" key="1">
    <source>
        <dbReference type="EMBL" id="GIY38387.1"/>
    </source>
</evidence>